<feature type="repeat" description="WD" evidence="3">
    <location>
        <begin position="1352"/>
        <end position="1393"/>
    </location>
</feature>
<dbReference type="InterPro" id="IPR015943">
    <property type="entry name" value="WD40/YVTN_repeat-like_dom_sf"/>
</dbReference>
<organism evidence="6 7">
    <name type="scientific">Chironomus riparius</name>
    <dbReference type="NCBI Taxonomy" id="315576"/>
    <lineage>
        <taxon>Eukaryota</taxon>
        <taxon>Metazoa</taxon>
        <taxon>Ecdysozoa</taxon>
        <taxon>Arthropoda</taxon>
        <taxon>Hexapoda</taxon>
        <taxon>Insecta</taxon>
        <taxon>Pterygota</taxon>
        <taxon>Neoptera</taxon>
        <taxon>Endopterygota</taxon>
        <taxon>Diptera</taxon>
        <taxon>Nematocera</taxon>
        <taxon>Chironomoidea</taxon>
        <taxon>Chironomidae</taxon>
        <taxon>Chironominae</taxon>
        <taxon>Chironomus</taxon>
    </lineage>
</organism>
<dbReference type="Gene3D" id="2.130.10.10">
    <property type="entry name" value="YVTN repeat-like/Quinoprotein amine dehydrogenase"/>
    <property type="match status" value="4"/>
</dbReference>
<dbReference type="InterPro" id="IPR052752">
    <property type="entry name" value="NACHT-WD_repeat"/>
</dbReference>
<dbReference type="PRINTS" id="PR00320">
    <property type="entry name" value="GPROTEINBRPT"/>
</dbReference>
<keyword evidence="7" id="KW-1185">Reference proteome</keyword>
<dbReference type="PANTHER" id="PTHR19871">
    <property type="entry name" value="BETA TRANSDUCIN-RELATED PROTEIN"/>
    <property type="match status" value="1"/>
</dbReference>
<evidence type="ECO:0000259" key="5">
    <source>
        <dbReference type="Pfam" id="PF25469"/>
    </source>
</evidence>
<dbReference type="InterPro" id="IPR036322">
    <property type="entry name" value="WD40_repeat_dom_sf"/>
</dbReference>
<dbReference type="Pfam" id="PF25469">
    <property type="entry name" value="WHD_NWD1"/>
    <property type="match status" value="1"/>
</dbReference>
<dbReference type="CDD" id="cd00200">
    <property type="entry name" value="WD40"/>
    <property type="match status" value="2"/>
</dbReference>
<evidence type="ECO:0000313" key="6">
    <source>
        <dbReference type="EMBL" id="CAG9799462.1"/>
    </source>
</evidence>
<evidence type="ECO:0000313" key="7">
    <source>
        <dbReference type="Proteomes" id="UP001153620"/>
    </source>
</evidence>
<dbReference type="InterPro" id="IPR001680">
    <property type="entry name" value="WD40_rpt"/>
</dbReference>
<evidence type="ECO:0000256" key="2">
    <source>
        <dbReference type="ARBA" id="ARBA00022737"/>
    </source>
</evidence>
<reference evidence="6" key="2">
    <citation type="submission" date="2022-10" db="EMBL/GenBank/DDBJ databases">
        <authorList>
            <consortium name="ENA_rothamsted_submissions"/>
            <consortium name="culmorum"/>
            <person name="King R."/>
        </authorList>
    </citation>
    <scope>NUCLEOTIDE SEQUENCE</scope>
</reference>
<feature type="region of interest" description="Disordered" evidence="4">
    <location>
        <begin position="1629"/>
        <end position="1661"/>
    </location>
</feature>
<dbReference type="SUPFAM" id="SSF50998">
    <property type="entry name" value="Quinoprotein alcohol dehydrogenase-like"/>
    <property type="match status" value="1"/>
</dbReference>
<dbReference type="PANTHER" id="PTHR19871:SF28">
    <property type="entry name" value="AAA+ ATPASE DOMAIN-CONTAINING PROTEIN"/>
    <property type="match status" value="1"/>
</dbReference>
<dbReference type="InterPro" id="IPR057588">
    <property type="entry name" value="NWD1/2-like_WH"/>
</dbReference>
<evidence type="ECO:0000256" key="1">
    <source>
        <dbReference type="ARBA" id="ARBA00022574"/>
    </source>
</evidence>
<proteinExistence type="predicted"/>
<keyword evidence="2" id="KW-0677">Repeat</keyword>
<dbReference type="Gene3D" id="3.40.50.300">
    <property type="entry name" value="P-loop containing nucleotide triphosphate hydrolases"/>
    <property type="match status" value="1"/>
</dbReference>
<dbReference type="OrthoDB" id="9990676at2759"/>
<reference evidence="6" key="1">
    <citation type="submission" date="2022-01" db="EMBL/GenBank/DDBJ databases">
        <authorList>
            <person name="King R."/>
        </authorList>
    </citation>
    <scope>NUCLEOTIDE SEQUENCE</scope>
</reference>
<dbReference type="SUPFAM" id="SSF69304">
    <property type="entry name" value="Tricorn protease N-terminal domain"/>
    <property type="match status" value="1"/>
</dbReference>
<dbReference type="InterPro" id="IPR019775">
    <property type="entry name" value="WD40_repeat_CS"/>
</dbReference>
<dbReference type="PROSITE" id="PS00678">
    <property type="entry name" value="WD_REPEATS_1"/>
    <property type="match status" value="2"/>
</dbReference>
<dbReference type="Proteomes" id="UP001153620">
    <property type="component" value="Chromosome 1"/>
</dbReference>
<feature type="repeat" description="WD" evidence="3">
    <location>
        <begin position="1437"/>
        <end position="1478"/>
    </location>
</feature>
<name>A0A9N9WMW0_9DIPT</name>
<dbReference type="SMART" id="SM00320">
    <property type="entry name" value="WD40"/>
    <property type="match status" value="12"/>
</dbReference>
<dbReference type="PROSITE" id="PS50294">
    <property type="entry name" value="WD_REPEATS_REGION"/>
    <property type="match status" value="5"/>
</dbReference>
<sequence>MMAIVPDQSILDALRGYAIESTKQPIPRLVKIYISSTKNEFKEERKVLLEVIGPELQSIYDDRQIEIEFVDMHFGTGTSHTNTSVDLDPYVLYDHLNEIRTCHRVSRSIFFISLISNSLGEFCLPVEIQSDVYNELINLLTPDETELMKNCYRNDSNADIYYLHTNFRNLKSDEWITRSGKLRNILENKFEVLHRTTHSESVRSALNFYRVRVIEKEIKVALEFTANRMLAVFRNWKHKQTSSDIERIKSLLKEKLSSDNHSTLEVEHGNNNDYVDPEGHDSHEEYLAAFKRTLIEKLRVSIDKDLKYDPDGGKGKRKTVQALTIVFSSFQKMSRNDIEANEIFYEHSVHLSFLNEHLKSKSFISSAVPEKIEAHIKLNYRNGARHAPYFIYGSHGCGKSSLMSKLYVECINWFTSPNVKVHRLIRFAKATPRSAYNLELLRVICQQISIILNIPEGYLPKDASFDPLYINNWFQNLLKRTEDMNNEVLFIFIDDLHKINPLDCDIVAALSWLPISLPWNVFLICTAQSMESLKLSPIQRERFKSSEFLFDLTQHEMNIVKEVESETFQNFVNRYFDDLEERYGTKGIARFSTYLNCTEYGLTETEFLELLMPTHDSDAILEPHCGEFNFSSFCSIRNDMAPMIREKLMSGKLLIEWRHDLCAEIAKKRYLSDLEVLMISHAEIVNLFFPQETSDDSEEIHSETSEKSVNHKPIHCDETISTISTQQPIPGSDISYSIRHVEESWHHLIKSDDNKKLKEIAVCNFDFLLAAVQTVSISYLRCLIEHVRCYILDRDIELVYYTIRKASDVLTRDPMQLGAQIISWLRTVSAYEGENSLLGITVRSAIAWCDGYTVPLLVPLTGWLPVPLPSQIRCMTVPGGAITQFEVSPCKQYLILAKKAGDPQLWHIMSNTLVGTFKGNGAITCMMVPKNTHDLVTGSEDTSVIIWDIKSQVVKTRLWLHIAAVMCVTSAMSNSLIVSGGEDSSIIISSYLTGKSVMKIDHHRGPVVYVAISSTSEVLVSASHDATICLWSLETYELLNLMQFNSPVLNFRLSPDSVFLLAHCEDNGLYLRTLATGTELHQLKGHKSKVLAFSIAADSQRAIVGCEDAKALIFDMCSGKIIRTMPPNPGAVSAVFVMEKDDYLITAGGNKITFYSFRNEDSIVNYYPKKKEKRKHRKQLVSTNRLNLNSNNHPICCFDISRDSTMAAVAIKHGIQIWHLLNTPELTNSFEAHSASITCIAFAPNCEHLVSASDDRTAMVWGLQFGIIQTTFKAHNAAITCLVVMMDSIRVITSDREGISHVWLADSGTILQTVQGPHKYLAVTNNMKFAMSSNGDNSLRIWSLTREDEKYHVSHTDEITCFVITADSLHVITGSRDMSLKVWQSTGGKLAQVLVGHSDAVLTVAVSVTNKSHVISGSKDCNLILWDLHTGEEIHTLAGHLGPVTCVKVSADGTTAVSGSDDKTIIVWETARGLALTSLQLHVQFTRFDISLECSRILVHLTDNPSFPIICLHNSPAQYIKLPTYSAPARDVEDLRPAAAKRPARRLLKKELSLDTYSWQKKYAHLTSSVMMAQVDERLKRRFSVSTSMEEISKIAEMKTIGSQANIGNPEQAALAQSQHFDQLEALWNKRSPPRRRMNQSLSRQSSLAEDRINSSDEDEFLEERSGTCSNYINNTSDTQPNIHSRACNKDTCFIKHHQHSTSSLMSLENNNSNNNNQPDLLKDVLAHSSHMKTSHTENDLKHLTIKSASFDVTKSESFSSLRSCSQKRNFKFPSGSINLTKSSINYNDVNRIRFKRKRNPLARSCISQ</sequence>
<keyword evidence="1 3" id="KW-0853">WD repeat</keyword>
<evidence type="ECO:0000256" key="4">
    <source>
        <dbReference type="SAM" id="MobiDB-lite"/>
    </source>
</evidence>
<feature type="repeat" description="WD" evidence="3">
    <location>
        <begin position="1000"/>
        <end position="1041"/>
    </location>
</feature>
<accession>A0A9N9WMW0</accession>
<feature type="compositionally biased region" description="Polar residues" evidence="4">
    <location>
        <begin position="1639"/>
        <end position="1648"/>
    </location>
</feature>
<feature type="repeat" description="WD" evidence="3">
    <location>
        <begin position="1394"/>
        <end position="1436"/>
    </location>
</feature>
<dbReference type="InterPro" id="IPR020472">
    <property type="entry name" value="WD40_PAC1"/>
</dbReference>
<evidence type="ECO:0000256" key="3">
    <source>
        <dbReference type="PROSITE-ProRule" id="PRU00221"/>
    </source>
</evidence>
<dbReference type="PROSITE" id="PS50082">
    <property type="entry name" value="WD_REPEATS_2"/>
    <property type="match status" value="6"/>
</dbReference>
<feature type="repeat" description="WD" evidence="3">
    <location>
        <begin position="935"/>
        <end position="951"/>
    </location>
</feature>
<protein>
    <recommendedName>
        <fullName evidence="5">NWD1/2-like winged helix-turn-helix domain-containing protein</fullName>
    </recommendedName>
</protein>
<dbReference type="SUPFAM" id="SSF50978">
    <property type="entry name" value="WD40 repeat-like"/>
    <property type="match status" value="1"/>
</dbReference>
<dbReference type="SUPFAM" id="SSF52540">
    <property type="entry name" value="P-loop containing nucleoside triphosphate hydrolases"/>
    <property type="match status" value="1"/>
</dbReference>
<dbReference type="Pfam" id="PF00400">
    <property type="entry name" value="WD40"/>
    <property type="match status" value="7"/>
</dbReference>
<gene>
    <name evidence="6" type="ORF">CHIRRI_LOCUS2429</name>
</gene>
<dbReference type="EMBL" id="OU895877">
    <property type="protein sequence ID" value="CAG9799462.1"/>
    <property type="molecule type" value="Genomic_DNA"/>
</dbReference>
<feature type="domain" description="NWD1/2-like winged helix-turn-helix" evidence="5">
    <location>
        <begin position="562"/>
        <end position="674"/>
    </location>
</feature>
<dbReference type="InterPro" id="IPR011047">
    <property type="entry name" value="Quinoprotein_ADH-like_sf"/>
</dbReference>
<dbReference type="InterPro" id="IPR027417">
    <property type="entry name" value="P-loop_NTPase"/>
</dbReference>
<feature type="repeat" description="WD" evidence="3">
    <location>
        <begin position="1230"/>
        <end position="1264"/>
    </location>
</feature>